<gene>
    <name evidence="2" type="ORF">BSAL_28975</name>
</gene>
<sequence>MNFAPNPSHHAPTSFLCLPTSRVIPATKGSYAIAFFVGLFWLCSVHASLKLNILFKISVASPIRQIATVPSGEFSFIRCFVLFFVLFFFILDDHSHLGNIYVCEEPLLCTLFICCCFLFFLVLFAIPSVFLCVFFNCLCFCCFFFLRCWCGLCCCNFHAL</sequence>
<organism evidence="2 3">
    <name type="scientific">Bodo saltans</name>
    <name type="common">Flagellated protozoan</name>
    <dbReference type="NCBI Taxonomy" id="75058"/>
    <lineage>
        <taxon>Eukaryota</taxon>
        <taxon>Discoba</taxon>
        <taxon>Euglenozoa</taxon>
        <taxon>Kinetoplastea</taxon>
        <taxon>Metakinetoplastina</taxon>
        <taxon>Eubodonida</taxon>
        <taxon>Bodonidae</taxon>
        <taxon>Bodo</taxon>
    </lineage>
</organism>
<keyword evidence="1" id="KW-1133">Transmembrane helix</keyword>
<feature type="transmembrane region" description="Helical" evidence="1">
    <location>
        <begin position="74"/>
        <end position="91"/>
    </location>
</feature>
<keyword evidence="1" id="KW-0472">Membrane</keyword>
<proteinExistence type="predicted"/>
<evidence type="ECO:0000313" key="3">
    <source>
        <dbReference type="Proteomes" id="UP000051952"/>
    </source>
</evidence>
<name>A0A0S4JH96_BODSA</name>
<protein>
    <submittedName>
        <fullName evidence="2">Transmembrane protein, putative</fullName>
    </submittedName>
</protein>
<dbReference type="Proteomes" id="UP000051952">
    <property type="component" value="Unassembled WGS sequence"/>
</dbReference>
<dbReference type="VEuPathDB" id="TriTrypDB:BSAL_28975"/>
<keyword evidence="3" id="KW-1185">Reference proteome</keyword>
<dbReference type="AlphaFoldDB" id="A0A0S4JH96"/>
<feature type="transmembrane region" description="Helical" evidence="1">
    <location>
        <begin position="107"/>
        <end position="126"/>
    </location>
</feature>
<feature type="transmembrane region" description="Helical" evidence="1">
    <location>
        <begin position="31"/>
        <end position="53"/>
    </location>
</feature>
<evidence type="ECO:0000313" key="2">
    <source>
        <dbReference type="EMBL" id="CUG90858.1"/>
    </source>
</evidence>
<keyword evidence="1 2" id="KW-0812">Transmembrane</keyword>
<evidence type="ECO:0000256" key="1">
    <source>
        <dbReference type="SAM" id="Phobius"/>
    </source>
</evidence>
<feature type="transmembrane region" description="Helical" evidence="1">
    <location>
        <begin position="133"/>
        <end position="159"/>
    </location>
</feature>
<accession>A0A0S4JH96</accession>
<dbReference type="EMBL" id="CYKH01001868">
    <property type="protein sequence ID" value="CUG90858.1"/>
    <property type="molecule type" value="Genomic_DNA"/>
</dbReference>
<reference evidence="3" key="1">
    <citation type="submission" date="2015-09" db="EMBL/GenBank/DDBJ databases">
        <authorList>
            <consortium name="Pathogen Informatics"/>
        </authorList>
    </citation>
    <scope>NUCLEOTIDE SEQUENCE [LARGE SCALE GENOMIC DNA]</scope>
    <source>
        <strain evidence="3">Lake Konstanz</strain>
    </source>
</reference>